<name>W9GFE5_9MICO</name>
<accession>W9GFE5</accession>
<gene>
    <name evidence="1" type="ORF">N864_19035</name>
</gene>
<protein>
    <submittedName>
        <fullName evidence="1">Uncharacterized protein</fullName>
    </submittedName>
</protein>
<dbReference type="Proteomes" id="UP000019494">
    <property type="component" value="Unassembled WGS sequence"/>
</dbReference>
<comment type="caution">
    <text evidence="1">The sequence shown here is derived from an EMBL/GenBank/DDBJ whole genome shotgun (WGS) entry which is preliminary data.</text>
</comment>
<dbReference type="EMBL" id="AWQS01000542">
    <property type="protein sequence ID" value="EWT03528.1"/>
    <property type="molecule type" value="Genomic_DNA"/>
</dbReference>
<dbReference type="AlphaFoldDB" id="W9GFE5"/>
<evidence type="ECO:0000313" key="2">
    <source>
        <dbReference type="Proteomes" id="UP000019494"/>
    </source>
</evidence>
<keyword evidence="2" id="KW-1185">Reference proteome</keyword>
<evidence type="ECO:0000313" key="1">
    <source>
        <dbReference type="EMBL" id="EWT03528.1"/>
    </source>
</evidence>
<sequence>MTLLKGATTVTNVPSSTTVAPGTSFRVSGDLKLFNGQPLSGRRVGIYYVPAGTTRASYAGTAVTSSSGDFSLQARAWHTGSWFAQYSGSSSEQSVYKAVWVRVS</sequence>
<reference evidence="2" key="1">
    <citation type="submission" date="2013-08" db="EMBL/GenBank/DDBJ databases">
        <title>Intrasporangium oryzae NRRL B-24470.</title>
        <authorList>
            <person name="Liu H."/>
            <person name="Wang G."/>
        </authorList>
    </citation>
    <scope>NUCLEOTIDE SEQUENCE [LARGE SCALE GENOMIC DNA]</scope>
    <source>
        <strain evidence="2">Q5-1</strain>
    </source>
</reference>
<organism evidence="1 2">
    <name type="scientific">Intrasporangium chromatireducens Q5-1</name>
    <dbReference type="NCBI Taxonomy" id="584657"/>
    <lineage>
        <taxon>Bacteria</taxon>
        <taxon>Bacillati</taxon>
        <taxon>Actinomycetota</taxon>
        <taxon>Actinomycetes</taxon>
        <taxon>Micrococcales</taxon>
        <taxon>Intrasporangiaceae</taxon>
        <taxon>Intrasporangium</taxon>
    </lineage>
</organism>
<proteinExistence type="predicted"/>